<dbReference type="AlphaFoldDB" id="A0A8J8FIN6"/>
<name>A0A8J8FIN6_9BACT</name>
<gene>
    <name evidence="2" type="ORF">GD597_20760</name>
</gene>
<dbReference type="RefSeq" id="WP_171609860.1">
    <property type="nucleotide sequence ID" value="NZ_WHPF01000021.1"/>
</dbReference>
<reference evidence="2" key="1">
    <citation type="submission" date="2019-10" db="EMBL/GenBank/DDBJ databases">
        <title>Draft genome sequence of Panacibacter sp. KCS-6.</title>
        <authorList>
            <person name="Yim K.J."/>
        </authorList>
    </citation>
    <scope>NUCLEOTIDE SEQUENCE</scope>
    <source>
        <strain evidence="2">KCS-6</strain>
    </source>
</reference>
<dbReference type="EMBL" id="WHPF01000021">
    <property type="protein sequence ID" value="NNV57908.1"/>
    <property type="molecule type" value="Genomic_DNA"/>
</dbReference>
<evidence type="ECO:0000313" key="2">
    <source>
        <dbReference type="EMBL" id="NNV57908.1"/>
    </source>
</evidence>
<keyword evidence="2" id="KW-0238">DNA-binding</keyword>
<dbReference type="Proteomes" id="UP000598971">
    <property type="component" value="Unassembled WGS sequence"/>
</dbReference>
<feature type="chain" id="PRO_5035216606" evidence="1">
    <location>
        <begin position="23"/>
        <end position="121"/>
    </location>
</feature>
<organism evidence="2 3">
    <name type="scientific">Limnovirga soli</name>
    <dbReference type="NCBI Taxonomy" id="2656915"/>
    <lineage>
        <taxon>Bacteria</taxon>
        <taxon>Pseudomonadati</taxon>
        <taxon>Bacteroidota</taxon>
        <taxon>Chitinophagia</taxon>
        <taxon>Chitinophagales</taxon>
        <taxon>Chitinophagaceae</taxon>
        <taxon>Limnovirga</taxon>
    </lineage>
</organism>
<proteinExistence type="predicted"/>
<evidence type="ECO:0000256" key="1">
    <source>
        <dbReference type="SAM" id="SignalP"/>
    </source>
</evidence>
<keyword evidence="1" id="KW-0732">Signal</keyword>
<protein>
    <submittedName>
        <fullName evidence="2">DNA-binding protein</fullName>
    </submittedName>
</protein>
<sequence>MIKTILLLAPLAFIAFSGISQTVIQPKDASKYIGQTVTVCGKIYGGKYLDATKNKPTFINMGAAYPNQQLTLVIWGDDRKNFTYAPEEKFKNKTVCVTGKIETFKNKPQIVVDKEAQIKEQ</sequence>
<comment type="caution">
    <text evidence="2">The sequence shown here is derived from an EMBL/GenBank/DDBJ whole genome shotgun (WGS) entry which is preliminary data.</text>
</comment>
<evidence type="ECO:0000313" key="3">
    <source>
        <dbReference type="Proteomes" id="UP000598971"/>
    </source>
</evidence>
<feature type="signal peptide" evidence="1">
    <location>
        <begin position="1"/>
        <end position="22"/>
    </location>
</feature>
<accession>A0A8J8FIN6</accession>
<dbReference type="GO" id="GO:0003677">
    <property type="term" value="F:DNA binding"/>
    <property type="evidence" value="ECO:0007669"/>
    <property type="project" value="UniProtKB-KW"/>
</dbReference>
<keyword evidence="3" id="KW-1185">Reference proteome</keyword>